<evidence type="ECO:0000313" key="4">
    <source>
        <dbReference type="EMBL" id="MTV55827.1"/>
    </source>
</evidence>
<evidence type="ECO:0000313" key="5">
    <source>
        <dbReference type="Proteomes" id="UP000430634"/>
    </source>
</evidence>
<dbReference type="EMBL" id="WNKZ01000107">
    <property type="protein sequence ID" value="MTV55827.1"/>
    <property type="molecule type" value="Genomic_DNA"/>
</dbReference>
<dbReference type="AlphaFoldDB" id="A0A6I3T8A5"/>
<gene>
    <name evidence="4" type="primary">prsT</name>
    <name evidence="3" type="ORF">GCM10011572_43010</name>
    <name evidence="4" type="ORF">GM672_24175</name>
</gene>
<evidence type="ECO:0000256" key="1">
    <source>
        <dbReference type="PROSITE-ProRule" id="PRU00339"/>
    </source>
</evidence>
<dbReference type="Pfam" id="PF13432">
    <property type="entry name" value="TPR_16"/>
    <property type="match status" value="2"/>
</dbReference>
<feature type="repeat" description="TPR" evidence="1">
    <location>
        <begin position="35"/>
        <end position="68"/>
    </location>
</feature>
<dbReference type="Pfam" id="PF13181">
    <property type="entry name" value="TPR_8"/>
    <property type="match status" value="1"/>
</dbReference>
<dbReference type="InterPro" id="IPR019734">
    <property type="entry name" value="TPR_rpt"/>
</dbReference>
<keyword evidence="6" id="KW-1185">Reference proteome</keyword>
<dbReference type="GO" id="GO:0051301">
    <property type="term" value="P:cell division"/>
    <property type="evidence" value="ECO:0007669"/>
    <property type="project" value="TreeGrafter"/>
</dbReference>
<dbReference type="RefSeq" id="WP_155473084.1">
    <property type="nucleotide sequence ID" value="NZ_BMKG01000022.1"/>
</dbReference>
<dbReference type="SUPFAM" id="SSF48452">
    <property type="entry name" value="TPR-like"/>
    <property type="match status" value="4"/>
</dbReference>
<dbReference type="OrthoDB" id="9814129at2"/>
<keyword evidence="2" id="KW-0732">Signal</keyword>
<evidence type="ECO:0000313" key="6">
    <source>
        <dbReference type="Proteomes" id="UP000622638"/>
    </source>
</evidence>
<keyword evidence="3" id="KW-0449">Lipoprotein</keyword>
<dbReference type="EMBL" id="BMKG01000022">
    <property type="protein sequence ID" value="GGC17084.1"/>
    <property type="molecule type" value="Genomic_DNA"/>
</dbReference>
<comment type="caution">
    <text evidence="4">The sequence shown here is derived from an EMBL/GenBank/DDBJ whole genome shotgun (WGS) entry which is preliminary data.</text>
</comment>
<evidence type="ECO:0000256" key="2">
    <source>
        <dbReference type="SAM" id="SignalP"/>
    </source>
</evidence>
<organism evidence="4 5">
    <name type="scientific">Pseudoduganella buxea</name>
    <dbReference type="NCBI Taxonomy" id="1949069"/>
    <lineage>
        <taxon>Bacteria</taxon>
        <taxon>Pseudomonadati</taxon>
        <taxon>Pseudomonadota</taxon>
        <taxon>Betaproteobacteria</taxon>
        <taxon>Burkholderiales</taxon>
        <taxon>Oxalobacteraceae</taxon>
        <taxon>Telluria group</taxon>
        <taxon>Pseudoduganella</taxon>
    </lineage>
</organism>
<proteinExistence type="predicted"/>
<reference evidence="6" key="2">
    <citation type="journal article" date="2019" name="Int. J. Syst. Evol. Microbiol.">
        <title>The Global Catalogue of Microorganisms (GCM) 10K type strain sequencing project: providing services to taxonomists for standard genome sequencing and annotation.</title>
        <authorList>
            <consortium name="The Broad Institute Genomics Platform"/>
            <consortium name="The Broad Institute Genome Sequencing Center for Infectious Disease"/>
            <person name="Wu L."/>
            <person name="Ma J."/>
        </authorList>
    </citation>
    <scope>NUCLEOTIDE SEQUENCE [LARGE SCALE GENOMIC DNA]</scope>
    <source>
        <strain evidence="6">CGMCC 1.15931</strain>
    </source>
</reference>
<reference evidence="3" key="1">
    <citation type="journal article" date="2014" name="Int. J. Syst. Evol. Microbiol.">
        <title>Complete genome of a new Firmicutes species belonging to the dominant human colonic microbiota ('Ruminococcus bicirculans') reveals two chromosomes and a selective capacity to utilize plant glucans.</title>
        <authorList>
            <consortium name="NISC Comparative Sequencing Program"/>
            <person name="Wegmann U."/>
            <person name="Louis P."/>
            <person name="Goesmann A."/>
            <person name="Henrissat B."/>
            <person name="Duncan S.H."/>
            <person name="Flint H.J."/>
        </authorList>
    </citation>
    <scope>NUCLEOTIDE SEQUENCE</scope>
    <source>
        <strain evidence="3">CGMCC 1.15931</strain>
    </source>
</reference>
<dbReference type="InterPro" id="IPR011990">
    <property type="entry name" value="TPR-like_helical_dom_sf"/>
</dbReference>
<dbReference type="Proteomes" id="UP000430634">
    <property type="component" value="Unassembled WGS sequence"/>
</dbReference>
<keyword evidence="1" id="KW-0802">TPR repeat</keyword>
<feature type="chain" id="PRO_5026090605" evidence="2">
    <location>
        <begin position="29"/>
        <end position="926"/>
    </location>
</feature>
<dbReference type="InterPro" id="IPR014266">
    <property type="entry name" value="PEP-CTERM_TPR_PrsT"/>
</dbReference>
<feature type="signal peptide" evidence="2">
    <location>
        <begin position="1"/>
        <end position="28"/>
    </location>
</feature>
<dbReference type="PROSITE" id="PS50005">
    <property type="entry name" value="TPR"/>
    <property type="match status" value="2"/>
</dbReference>
<sequence length="926" mass="98015">MRERLPRRRAPRRAQLLFSLCISSLVLAGCGGETADQLYARAQQYENKGQHQAAIIELKNALQAEPDRAPARLLLGQVYLRTGQAAAAEKELRRALQAGASAATVLPLLAQSLLDQGRPRAVLEEFASVGLDDDSLLRVRGDSSLATGQLQQAHRFYTRVLAKFPGDAAALVGLARHSLATGDTAAAQRHADAAVLRQPANGAAWLFKGQLARHLGDTAGAVAAARRAVALAPDNIPAHVLLAQLLIAQNRFDEAKAALDGAGKAGQGSIAVVYTRGVLAMAQQRYQEALDASRQVLKGVPDYWPAVLLAGTAHAALGSVPQAEEQLRRYLDKYPRNDAVRNLLARTLLQGSRPQEALAALKSAASQADAQALFIAGESRLALGDYASATRDLEQAVELAPGLAPARSALGLSRLAQGQVSDGLADLEAAAGRDGTARAALVLAASSLRLGDYDKVLATTAAIQAKQPDNLLSWQLAGAARLAKGDVAGARGAFTRAATIDPAFLPAVLGLVQVADRDGQPEVARRQLEAFAKAQPRQVGVLHALANQAQAQGRALDALRWLEQANGIDDVSPLSAILLGRHYLQGKQARLAEKAVTVLRQARIAHPASAELLDALGQAQLAAGRDADALETYDQLAAALPGDPRPYVALARAQAGVGNDAAAERALQQAVAIRPDYLPANEDLLALADRLQHPALAEQVLTRLQKQPANAAVGHARAAQRLEQAGRTDAALAAYERALKGADEPGLAVKRDQLLRQLGRHGQADMALKAWQHAHPDDSTVALYAAQLPNASNARLLAIAQLEAILKKAPENPVVLNNLAWAYQQQGDRRALATAQQAYRLNASPPIADTLGWILVTAGRTGEGIDLLQKAVAGAPAESEFRYHLGYALNQSGQRENARKHLQIAVSSGKTFKEVNVARALLKGLE</sequence>
<dbReference type="PANTHER" id="PTHR12558">
    <property type="entry name" value="CELL DIVISION CYCLE 16,23,27"/>
    <property type="match status" value="1"/>
</dbReference>
<dbReference type="NCBIfam" id="TIGR02917">
    <property type="entry name" value="PEP_TPR_lipo"/>
    <property type="match status" value="1"/>
</dbReference>
<feature type="repeat" description="TPR" evidence="1">
    <location>
        <begin position="370"/>
        <end position="403"/>
    </location>
</feature>
<evidence type="ECO:0000313" key="3">
    <source>
        <dbReference type="EMBL" id="GGC17084.1"/>
    </source>
</evidence>
<name>A0A6I3T8A5_9BURK</name>
<reference evidence="3" key="4">
    <citation type="submission" date="2024-05" db="EMBL/GenBank/DDBJ databases">
        <authorList>
            <person name="Sun Q."/>
            <person name="Zhou Y."/>
        </authorList>
    </citation>
    <scope>NUCLEOTIDE SEQUENCE</scope>
    <source>
        <strain evidence="3">CGMCC 1.15931</strain>
    </source>
</reference>
<dbReference type="SMART" id="SM00028">
    <property type="entry name" value="TPR"/>
    <property type="match status" value="15"/>
</dbReference>
<dbReference type="Proteomes" id="UP000622638">
    <property type="component" value="Unassembled WGS sequence"/>
</dbReference>
<dbReference type="Pfam" id="PF14559">
    <property type="entry name" value="TPR_19"/>
    <property type="match status" value="4"/>
</dbReference>
<protein>
    <submittedName>
        <fullName evidence="3">Lipoprotein</fullName>
    </submittedName>
    <submittedName>
        <fullName evidence="4">PEP-CTERM system TPR-repeat protein PrsT</fullName>
    </submittedName>
</protein>
<dbReference type="PROSITE" id="PS51257">
    <property type="entry name" value="PROKAR_LIPOPROTEIN"/>
    <property type="match status" value="1"/>
</dbReference>
<dbReference type="PANTHER" id="PTHR12558:SF13">
    <property type="entry name" value="CELL DIVISION CYCLE PROTEIN 27 HOMOLOG"/>
    <property type="match status" value="1"/>
</dbReference>
<reference evidence="4 5" key="3">
    <citation type="submission" date="2019-11" db="EMBL/GenBank/DDBJ databases">
        <title>Type strains purchased from KCTC, JCM and DSMZ.</title>
        <authorList>
            <person name="Lu H."/>
        </authorList>
    </citation>
    <scope>NUCLEOTIDE SEQUENCE [LARGE SCALE GENOMIC DNA]</scope>
    <source>
        <strain evidence="4 5">KCTC 52429</strain>
    </source>
</reference>
<dbReference type="Gene3D" id="1.25.40.10">
    <property type="entry name" value="Tetratricopeptide repeat domain"/>
    <property type="match status" value="5"/>
</dbReference>
<accession>A0A6I3T8A5</accession>